<dbReference type="PRINTS" id="PR00031">
    <property type="entry name" value="HTHREPRESSR"/>
</dbReference>
<protein>
    <recommendedName>
        <fullName evidence="8">Homeobox domain-containing protein</fullName>
    </recommendedName>
</protein>
<dbReference type="PROSITE" id="PS50071">
    <property type="entry name" value="HOMEOBOX_2"/>
    <property type="match status" value="1"/>
</dbReference>
<feature type="compositionally biased region" description="Polar residues" evidence="7">
    <location>
        <begin position="187"/>
        <end position="215"/>
    </location>
</feature>
<dbReference type="Pfam" id="PF00046">
    <property type="entry name" value="Homeodomain"/>
    <property type="match status" value="1"/>
</dbReference>
<keyword evidence="4 5" id="KW-0539">Nucleus</keyword>
<proteinExistence type="inferred from homology"/>
<feature type="compositionally biased region" description="Low complexity" evidence="7">
    <location>
        <begin position="115"/>
        <end position="128"/>
    </location>
</feature>
<dbReference type="InterPro" id="IPR009057">
    <property type="entry name" value="Homeodomain-like_sf"/>
</dbReference>
<gene>
    <name evidence="9" type="ORF">CVLEPA_LOCUS78</name>
</gene>
<comment type="caution">
    <text evidence="9">The sequence shown here is derived from an EMBL/GenBank/DDBJ whole genome shotgun (WGS) entry which is preliminary data.</text>
</comment>
<evidence type="ECO:0000259" key="8">
    <source>
        <dbReference type="PROSITE" id="PS50071"/>
    </source>
</evidence>
<evidence type="ECO:0000313" key="10">
    <source>
        <dbReference type="Proteomes" id="UP001642483"/>
    </source>
</evidence>
<dbReference type="CDD" id="cd00086">
    <property type="entry name" value="homeodomain"/>
    <property type="match status" value="1"/>
</dbReference>
<organism evidence="9 10">
    <name type="scientific">Clavelina lepadiformis</name>
    <name type="common">Light-bulb sea squirt</name>
    <name type="synonym">Ascidia lepadiformis</name>
    <dbReference type="NCBI Taxonomy" id="159417"/>
    <lineage>
        <taxon>Eukaryota</taxon>
        <taxon>Metazoa</taxon>
        <taxon>Chordata</taxon>
        <taxon>Tunicata</taxon>
        <taxon>Ascidiacea</taxon>
        <taxon>Aplousobranchia</taxon>
        <taxon>Clavelinidae</taxon>
        <taxon>Clavelina</taxon>
    </lineage>
</organism>
<feature type="region of interest" description="Disordered" evidence="7">
    <location>
        <begin position="103"/>
        <end position="215"/>
    </location>
</feature>
<dbReference type="InterPro" id="IPR000047">
    <property type="entry name" value="HTH_motif"/>
</dbReference>
<dbReference type="PANTHER" id="PTHR24327">
    <property type="entry name" value="HOMEOBOX PROTEIN"/>
    <property type="match status" value="1"/>
</dbReference>
<dbReference type="InterPro" id="IPR001356">
    <property type="entry name" value="HD"/>
</dbReference>
<evidence type="ECO:0000256" key="7">
    <source>
        <dbReference type="SAM" id="MobiDB-lite"/>
    </source>
</evidence>
<reference evidence="9 10" key="1">
    <citation type="submission" date="2024-02" db="EMBL/GenBank/DDBJ databases">
        <authorList>
            <person name="Daric V."/>
            <person name="Darras S."/>
        </authorList>
    </citation>
    <scope>NUCLEOTIDE SEQUENCE [LARGE SCALE GENOMIC DNA]</scope>
</reference>
<feature type="compositionally biased region" description="Basic and acidic residues" evidence="7">
    <location>
        <begin position="1"/>
        <end position="20"/>
    </location>
</feature>
<dbReference type="Proteomes" id="UP001642483">
    <property type="component" value="Unassembled WGS sequence"/>
</dbReference>
<keyword evidence="3 5" id="KW-0371">Homeobox</keyword>
<evidence type="ECO:0000256" key="5">
    <source>
        <dbReference type="PROSITE-ProRule" id="PRU00108"/>
    </source>
</evidence>
<feature type="region of interest" description="Disordered" evidence="7">
    <location>
        <begin position="1"/>
        <end position="42"/>
    </location>
</feature>
<name>A0ABP0EUL8_CLALP</name>
<dbReference type="PANTHER" id="PTHR24327:SF81">
    <property type="entry name" value="HOMEOTIC PROTEIN DISTAL-LESS-RELATED"/>
    <property type="match status" value="1"/>
</dbReference>
<feature type="DNA-binding region" description="Homeobox" evidence="5">
    <location>
        <begin position="41"/>
        <end position="100"/>
    </location>
</feature>
<keyword evidence="2 5" id="KW-0238">DNA-binding</keyword>
<evidence type="ECO:0000256" key="6">
    <source>
        <dbReference type="RuleBase" id="RU000682"/>
    </source>
</evidence>
<dbReference type="SMART" id="SM00389">
    <property type="entry name" value="HOX"/>
    <property type="match status" value="1"/>
</dbReference>
<dbReference type="Gene3D" id="1.10.10.60">
    <property type="entry name" value="Homeodomain-like"/>
    <property type="match status" value="1"/>
</dbReference>
<feature type="compositionally biased region" description="Polar residues" evidence="7">
    <location>
        <begin position="130"/>
        <end position="150"/>
    </location>
</feature>
<dbReference type="InterPro" id="IPR050460">
    <property type="entry name" value="Distal-less_Homeobox_TF"/>
</dbReference>
<sequence length="320" mass="34606">MRQRREAGERRLSGKQSDRIKNRHQRRSDEVMLGKGKKKKMRKPRTIYSSLQLQALNRRFQQTQYLALPERAELAATLGLTQTQVKIWFQNRRSKCKKLMKQGIHDKDNPLMSPGSNGSNNTNNNIGSPASITSPMMSSGGQNVSASSDMGTPGSGNGEGMINGGGMASGVAGQPSWTPPPVDERASSTPPNAISPNQGMTSPHRSVGMTSSPYSSMPLHHNMTHANSNMKTEVSSPSNGSPGMAPPYPHSNGTLHPMSVGGDAQQVPAYLGGLAGHHQPSLQHPMMSPPFWYTGGDPDQVGAHPVHHLEQHINEPTYLK</sequence>
<keyword evidence="10" id="KW-1185">Reference proteome</keyword>
<evidence type="ECO:0000256" key="1">
    <source>
        <dbReference type="ARBA" id="ARBA00007916"/>
    </source>
</evidence>
<accession>A0ABP0EUL8</accession>
<feature type="compositionally biased region" description="Gly residues" evidence="7">
    <location>
        <begin position="153"/>
        <end position="168"/>
    </location>
</feature>
<comment type="subcellular location">
    <subcellularLocation>
        <location evidence="5 6">Nucleus</location>
    </subcellularLocation>
</comment>
<evidence type="ECO:0000256" key="3">
    <source>
        <dbReference type="ARBA" id="ARBA00023155"/>
    </source>
</evidence>
<feature type="domain" description="Homeobox" evidence="8">
    <location>
        <begin position="39"/>
        <end position="99"/>
    </location>
</feature>
<evidence type="ECO:0000313" key="9">
    <source>
        <dbReference type="EMBL" id="CAK8671054.1"/>
    </source>
</evidence>
<dbReference type="PRINTS" id="PR00024">
    <property type="entry name" value="HOMEOBOX"/>
</dbReference>
<dbReference type="SUPFAM" id="SSF46689">
    <property type="entry name" value="Homeodomain-like"/>
    <property type="match status" value="1"/>
</dbReference>
<comment type="similarity">
    <text evidence="1">Belongs to the distal-less homeobox family.</text>
</comment>
<dbReference type="PROSITE" id="PS00027">
    <property type="entry name" value="HOMEOBOX_1"/>
    <property type="match status" value="1"/>
</dbReference>
<dbReference type="EMBL" id="CAWYQH010000001">
    <property type="protein sequence ID" value="CAK8671054.1"/>
    <property type="molecule type" value="Genomic_DNA"/>
</dbReference>
<evidence type="ECO:0000256" key="2">
    <source>
        <dbReference type="ARBA" id="ARBA00023125"/>
    </source>
</evidence>
<dbReference type="InterPro" id="IPR017970">
    <property type="entry name" value="Homeobox_CS"/>
</dbReference>
<dbReference type="InterPro" id="IPR020479">
    <property type="entry name" value="HD_metazoa"/>
</dbReference>
<evidence type="ECO:0000256" key="4">
    <source>
        <dbReference type="ARBA" id="ARBA00023242"/>
    </source>
</evidence>